<evidence type="ECO:0000313" key="5">
    <source>
        <dbReference type="Proteomes" id="UP000292884"/>
    </source>
</evidence>
<dbReference type="Gene3D" id="2.70.98.50">
    <property type="entry name" value="putative glycoside hydrolase family protein from bacillus halodurans"/>
    <property type="match status" value="1"/>
</dbReference>
<dbReference type="AlphaFoldDB" id="A0A4R0MXX3"/>
<dbReference type="EMBL" id="SJSK01000002">
    <property type="protein sequence ID" value="TCC91743.1"/>
    <property type="molecule type" value="Genomic_DNA"/>
</dbReference>
<dbReference type="Pfam" id="PF22124">
    <property type="entry name" value="Glyco_hydro_95_cat"/>
    <property type="match status" value="1"/>
</dbReference>
<dbReference type="InterPro" id="IPR013780">
    <property type="entry name" value="Glyco_hydro_b"/>
</dbReference>
<dbReference type="Gene3D" id="2.60.40.1180">
    <property type="entry name" value="Golgi alpha-mannosidase II"/>
    <property type="match status" value="1"/>
</dbReference>
<dbReference type="Pfam" id="PF14498">
    <property type="entry name" value="Glyco_hyd_65N_2"/>
    <property type="match status" value="1"/>
</dbReference>
<keyword evidence="5" id="KW-1185">Reference proteome</keyword>
<feature type="domain" description="Glycosyl hydrolase family 95 catalytic" evidence="3">
    <location>
        <begin position="343"/>
        <end position="665"/>
    </location>
</feature>
<comment type="caution">
    <text evidence="4">The sequence shown here is derived from an EMBL/GenBank/DDBJ whole genome shotgun (WGS) entry which is preliminary data.</text>
</comment>
<dbReference type="SUPFAM" id="SSF48208">
    <property type="entry name" value="Six-hairpin glycosidases"/>
    <property type="match status" value="1"/>
</dbReference>
<sequence>MKFFVKKSVRIAFALGVVALVLNQKDGVAQTSSKKGNWESLKLSYNMPTSQKDFGAAIPLGNGRLGAKIYGGVASEIINLNDATLWSGVPRSYNDAKNVKVLAEVRAALATSAYKEADSLARQLQGKNNQAYQPLGNLYLNFPGSENYSNYSRELSLDRAVATIKYQVNGIDFTREIFASYPDQAIIMRIYSNKKGTVSFTTGMNTQLQGKLKTEGQTLVMNGRAPIHIDNYNKKQIVEWDEKKGTGFQARLAIKTIGGKTNIVGDTSLTVLAADTAIIYFSAATSFNGIDKEPGMAGKNENELATAYLNKAIKKSYLQLLNAHVKDYQSLFRRLWVEVNNEQPNKYILAYQWARYNLIACSRAGSMAPRNEQGIWNRDMFPNYASNYTLNENPQKYYAVAEPANISEVTNSLIKFVCDLAKNGAETARINYGFKGWVAHHNSDIWAMTTMATGDPCWALWPMGGIWLCENVWDKYDFNQDEVYLKNTAYPILKGAAEFALDLLLENKDGYLVTSPSTSPENHFFDEKGNRVAVSQGSTLDLALLRSLFQHCITASKVLKRDIDFRLKLEQALPKLLPFKIGSKGQLNEWEFDYSASLKEWEVTHRHISHVISVWPLSQINKNTPTLLAAARKSLELRGSGGYHPDKAGMWARLLDGDKALAALSLKYPVIYDAPFGGFAELLLQSQTGDLDILPALPSAWSNGKIYGLRARGNYEVDIEWENHQLKKATIRSYSGTVPEITVMGKKINIKTDPAITFLKVQQTTK</sequence>
<dbReference type="InterPro" id="IPR008928">
    <property type="entry name" value="6-hairpin_glycosidase_sf"/>
</dbReference>
<accession>A0A4R0MXX3</accession>
<protein>
    <submittedName>
        <fullName evidence="4">Glycoside hydrolase family 95 protein</fullName>
    </submittedName>
</protein>
<name>A0A4R0MXX3_9SPHI</name>
<evidence type="ECO:0000313" key="4">
    <source>
        <dbReference type="EMBL" id="TCC91743.1"/>
    </source>
</evidence>
<gene>
    <name evidence="4" type="ORF">EZ428_08285</name>
</gene>
<dbReference type="Proteomes" id="UP000292884">
    <property type="component" value="Unassembled WGS sequence"/>
</dbReference>
<dbReference type="InterPro" id="IPR012341">
    <property type="entry name" value="6hp_glycosidase-like_sf"/>
</dbReference>
<dbReference type="GO" id="GO:0004560">
    <property type="term" value="F:alpha-L-fucosidase activity"/>
    <property type="evidence" value="ECO:0007669"/>
    <property type="project" value="InterPro"/>
</dbReference>
<dbReference type="RefSeq" id="WP_131552682.1">
    <property type="nucleotide sequence ID" value="NZ_SJSK01000002.1"/>
</dbReference>
<proteinExistence type="predicted"/>
<dbReference type="InterPro" id="IPR054363">
    <property type="entry name" value="GH95_cat"/>
</dbReference>
<dbReference type="Pfam" id="PF21307">
    <property type="entry name" value="Glyco_hydro_95_C"/>
    <property type="match status" value="1"/>
</dbReference>
<dbReference type="PANTHER" id="PTHR31084">
    <property type="entry name" value="ALPHA-L-FUCOSIDASE 2"/>
    <property type="match status" value="1"/>
</dbReference>
<keyword evidence="4" id="KW-0378">Hydrolase</keyword>
<dbReference type="GO" id="GO:0005975">
    <property type="term" value="P:carbohydrate metabolic process"/>
    <property type="evidence" value="ECO:0007669"/>
    <property type="project" value="InterPro"/>
</dbReference>
<evidence type="ECO:0000259" key="2">
    <source>
        <dbReference type="Pfam" id="PF21307"/>
    </source>
</evidence>
<dbReference type="OrthoDB" id="9802600at2"/>
<evidence type="ECO:0000259" key="3">
    <source>
        <dbReference type="Pfam" id="PF22124"/>
    </source>
</evidence>
<dbReference type="InterPro" id="IPR027414">
    <property type="entry name" value="GH95_N_dom"/>
</dbReference>
<dbReference type="Gene3D" id="1.50.10.10">
    <property type="match status" value="1"/>
</dbReference>
<dbReference type="InterPro" id="IPR016518">
    <property type="entry name" value="Alpha-L-fucosidase"/>
</dbReference>
<reference evidence="4 5" key="1">
    <citation type="submission" date="2019-02" db="EMBL/GenBank/DDBJ databases">
        <title>Pedobacter sp. RP-1-13 sp. nov., isolated from Arctic soil.</title>
        <authorList>
            <person name="Dahal R.H."/>
        </authorList>
    </citation>
    <scope>NUCLEOTIDE SEQUENCE [LARGE SCALE GENOMIC DNA]</scope>
    <source>
        <strain evidence="4 5">RP-1-13</strain>
    </source>
</reference>
<dbReference type="InterPro" id="IPR049053">
    <property type="entry name" value="AFCA-like_C"/>
</dbReference>
<dbReference type="PANTHER" id="PTHR31084:SF0">
    <property type="entry name" value="ALPHA-L-FUCOSIDASE 2"/>
    <property type="match status" value="1"/>
</dbReference>
<feature type="domain" description="Alpha fucosidase A-like C-terminal" evidence="2">
    <location>
        <begin position="685"/>
        <end position="752"/>
    </location>
</feature>
<dbReference type="PIRSF" id="PIRSF007663">
    <property type="entry name" value="UCP007663"/>
    <property type="match status" value="1"/>
</dbReference>
<organism evidence="4 5">
    <name type="scientific">Pedobacter frigiditerrae</name>
    <dbReference type="NCBI Taxonomy" id="2530452"/>
    <lineage>
        <taxon>Bacteria</taxon>
        <taxon>Pseudomonadati</taxon>
        <taxon>Bacteroidota</taxon>
        <taxon>Sphingobacteriia</taxon>
        <taxon>Sphingobacteriales</taxon>
        <taxon>Sphingobacteriaceae</taxon>
        <taxon>Pedobacter</taxon>
    </lineage>
</organism>
<feature type="domain" description="Glycosyl hydrolase family 95 N-terminal" evidence="1">
    <location>
        <begin position="43"/>
        <end position="288"/>
    </location>
</feature>
<evidence type="ECO:0000259" key="1">
    <source>
        <dbReference type="Pfam" id="PF14498"/>
    </source>
</evidence>